<dbReference type="RefSeq" id="WP_184673370.1">
    <property type="nucleotide sequence ID" value="NZ_BAABAI010000041.1"/>
</dbReference>
<comment type="caution">
    <text evidence="1">The sequence shown here is derived from an EMBL/GenBank/DDBJ whole genome shotgun (WGS) entry which is preliminary data.</text>
</comment>
<dbReference type="InterPro" id="IPR015946">
    <property type="entry name" value="KH_dom-like_a/b"/>
</dbReference>
<keyword evidence="2" id="KW-1185">Reference proteome</keyword>
<dbReference type="Proteomes" id="UP000542674">
    <property type="component" value="Unassembled WGS sequence"/>
</dbReference>
<dbReference type="SUPFAM" id="SSF82784">
    <property type="entry name" value="OsmC-like"/>
    <property type="match status" value="1"/>
</dbReference>
<dbReference type="Gene3D" id="3.30.300.20">
    <property type="match status" value="1"/>
</dbReference>
<evidence type="ECO:0000313" key="1">
    <source>
        <dbReference type="EMBL" id="MBB4968114.1"/>
    </source>
</evidence>
<dbReference type="AlphaFoldDB" id="A0A7W7T7R0"/>
<dbReference type="InterPro" id="IPR036102">
    <property type="entry name" value="OsmC/Ohrsf"/>
</dbReference>
<gene>
    <name evidence="1" type="ORF">F4559_005473</name>
</gene>
<organism evidence="1 2">
    <name type="scientific">Saccharothrix violaceirubra</name>
    <dbReference type="NCBI Taxonomy" id="413306"/>
    <lineage>
        <taxon>Bacteria</taxon>
        <taxon>Bacillati</taxon>
        <taxon>Actinomycetota</taxon>
        <taxon>Actinomycetes</taxon>
        <taxon>Pseudonocardiales</taxon>
        <taxon>Pseudonocardiaceae</taxon>
        <taxon>Saccharothrix</taxon>
    </lineage>
</organism>
<sequence length="131" mass="13753">MANVEVQRVGEHEFEATNGRGARVRIGRRDAADAFSPVELLLAAAAGCAVITAESLVTRRVDGGISARADDVRPGGSGDLTSVPVTLDYDVSVLDDEQRQALAAAVHRAVEKLCTVSRALHSPVDASLHLP</sequence>
<protein>
    <submittedName>
        <fullName evidence="1">Putative OsmC-like protein</fullName>
    </submittedName>
</protein>
<dbReference type="EMBL" id="JACHJS010000001">
    <property type="protein sequence ID" value="MBB4968114.1"/>
    <property type="molecule type" value="Genomic_DNA"/>
</dbReference>
<accession>A0A7W7T7R0</accession>
<name>A0A7W7T7R0_9PSEU</name>
<reference evidence="1 2" key="1">
    <citation type="submission" date="2020-08" db="EMBL/GenBank/DDBJ databases">
        <title>Sequencing the genomes of 1000 actinobacteria strains.</title>
        <authorList>
            <person name="Klenk H.-P."/>
        </authorList>
    </citation>
    <scope>NUCLEOTIDE SEQUENCE [LARGE SCALE GENOMIC DNA]</scope>
    <source>
        <strain evidence="1 2">DSM 45084</strain>
    </source>
</reference>
<dbReference type="Pfam" id="PF02566">
    <property type="entry name" value="OsmC"/>
    <property type="match status" value="1"/>
</dbReference>
<proteinExistence type="predicted"/>
<dbReference type="InterPro" id="IPR003718">
    <property type="entry name" value="OsmC/Ohr_fam"/>
</dbReference>
<evidence type="ECO:0000313" key="2">
    <source>
        <dbReference type="Proteomes" id="UP000542674"/>
    </source>
</evidence>